<name>A0A7W6J1X4_9HYPH</name>
<dbReference type="EMBL" id="JACIEZ010000001">
    <property type="protein sequence ID" value="MBB4063253.1"/>
    <property type="molecule type" value="Genomic_DNA"/>
</dbReference>
<evidence type="ECO:0000313" key="2">
    <source>
        <dbReference type="EMBL" id="MBB4063253.1"/>
    </source>
</evidence>
<dbReference type="Proteomes" id="UP000528286">
    <property type="component" value="Unassembled WGS sequence"/>
</dbReference>
<keyword evidence="3" id="KW-1185">Reference proteome</keyword>
<accession>A0A7W6J1X4</accession>
<proteinExistence type="predicted"/>
<dbReference type="AlphaFoldDB" id="A0A7W6J1X4"/>
<dbReference type="Pfam" id="PF14099">
    <property type="entry name" value="Polysacc_lyase"/>
    <property type="match status" value="1"/>
</dbReference>
<reference evidence="2 3" key="1">
    <citation type="submission" date="2020-08" db="EMBL/GenBank/DDBJ databases">
        <title>Genomic Encyclopedia of Type Strains, Phase IV (KMG-IV): sequencing the most valuable type-strain genomes for metagenomic binning, comparative biology and taxonomic classification.</title>
        <authorList>
            <person name="Goeker M."/>
        </authorList>
    </citation>
    <scope>NUCLEOTIDE SEQUENCE [LARGE SCALE GENOMIC DNA]</scope>
    <source>
        <strain evidence="2 3">DSM 29853</strain>
    </source>
</reference>
<feature type="chain" id="PRO_5031230901" description="Polysaccharide lyase-like protein" evidence="1">
    <location>
        <begin position="23"/>
        <end position="326"/>
    </location>
</feature>
<evidence type="ECO:0000313" key="3">
    <source>
        <dbReference type="Proteomes" id="UP000528286"/>
    </source>
</evidence>
<dbReference type="Gene3D" id="2.60.120.200">
    <property type="match status" value="1"/>
</dbReference>
<organism evidence="2 3">
    <name type="scientific">Gellertiella hungarica</name>
    <dbReference type="NCBI Taxonomy" id="1572859"/>
    <lineage>
        <taxon>Bacteria</taxon>
        <taxon>Pseudomonadati</taxon>
        <taxon>Pseudomonadota</taxon>
        <taxon>Alphaproteobacteria</taxon>
        <taxon>Hyphomicrobiales</taxon>
        <taxon>Rhizobiaceae</taxon>
        <taxon>Gellertiella</taxon>
    </lineage>
</organism>
<sequence length="326" mass="35835">MMKRLTTTLALSALCLAAPAVAASAADALQQRLYDGFEGQDFAPEGGLYYKKNDEQAAGTFTFQSEEKFAGKQGLKLSVRENCASEIENCSERAEIWERPELRVPYDKGVWVGFAMKFADPIPQNDHRYLIAQWKREIGPDAEGDFSPFLALRMRNGKLFATVETNYHKPESASSGSHAVATCPDGQTPVWLRPETNQIRALVATDSAFQPGDGEEFTACSSAIRVTRHGNPLPLPSSGWIDFAVYTRPGADGSGHIELFANGKPIVTVKGAIGHNDFGLLENQYFKFGPYRAAGEGVWTLYYDEYRRSPDCMDVLKDAALCAAAR</sequence>
<protein>
    <recommendedName>
        <fullName evidence="4">Polysaccharide lyase-like protein</fullName>
    </recommendedName>
</protein>
<gene>
    <name evidence="2" type="ORF">GGR23_000414</name>
</gene>
<evidence type="ECO:0008006" key="4">
    <source>
        <dbReference type="Google" id="ProtNLM"/>
    </source>
</evidence>
<evidence type="ECO:0000256" key="1">
    <source>
        <dbReference type="SAM" id="SignalP"/>
    </source>
</evidence>
<keyword evidence="1" id="KW-0732">Signal</keyword>
<dbReference type="InterPro" id="IPR025975">
    <property type="entry name" value="Polysacc_lyase"/>
</dbReference>
<feature type="signal peptide" evidence="1">
    <location>
        <begin position="1"/>
        <end position="22"/>
    </location>
</feature>
<comment type="caution">
    <text evidence="2">The sequence shown here is derived from an EMBL/GenBank/DDBJ whole genome shotgun (WGS) entry which is preliminary data.</text>
</comment>